<keyword evidence="1" id="KW-0472">Membrane</keyword>
<accession>A0A975P7H8</accession>
<dbReference type="Pfam" id="PF20082">
    <property type="entry name" value="DUF6476"/>
    <property type="match status" value="1"/>
</dbReference>
<gene>
    <name evidence="2" type="ORF">KM031_03905</name>
</gene>
<keyword evidence="1" id="KW-1133">Transmembrane helix</keyword>
<evidence type="ECO:0000313" key="2">
    <source>
        <dbReference type="EMBL" id="QWK91064.1"/>
    </source>
</evidence>
<protein>
    <submittedName>
        <fullName evidence="2">Uncharacterized protein</fullName>
    </submittedName>
</protein>
<dbReference type="RefSeq" id="WP_215503255.1">
    <property type="nucleotide sequence ID" value="NZ_CP076361.1"/>
</dbReference>
<dbReference type="AlphaFoldDB" id="A0A975P7H8"/>
<name>A0A975P7H8_9RHOB</name>
<feature type="transmembrane region" description="Helical" evidence="1">
    <location>
        <begin position="20"/>
        <end position="40"/>
    </location>
</feature>
<keyword evidence="3" id="KW-1185">Reference proteome</keyword>
<dbReference type="KEGG" id="gfu:KM031_03905"/>
<proteinExistence type="predicted"/>
<evidence type="ECO:0000256" key="1">
    <source>
        <dbReference type="SAM" id="Phobius"/>
    </source>
</evidence>
<organism evidence="2 3">
    <name type="scientific">Gemmobacter fulvus</name>
    <dbReference type="NCBI Taxonomy" id="2840474"/>
    <lineage>
        <taxon>Bacteria</taxon>
        <taxon>Pseudomonadati</taxon>
        <taxon>Pseudomonadota</taxon>
        <taxon>Alphaproteobacteria</taxon>
        <taxon>Rhodobacterales</taxon>
        <taxon>Paracoccaceae</taxon>
        <taxon>Gemmobacter</taxon>
    </lineage>
</organism>
<dbReference type="EMBL" id="CP076361">
    <property type="protein sequence ID" value="QWK91064.1"/>
    <property type="molecule type" value="Genomic_DNA"/>
</dbReference>
<keyword evidence="1" id="KW-0812">Transmembrane</keyword>
<reference evidence="2" key="1">
    <citation type="submission" date="2021-06" db="EMBL/GenBank/DDBJ databases">
        <title>Direct submission.</title>
        <authorList>
            <person name="Lee C.-S."/>
            <person name="Jin L."/>
        </authorList>
    </citation>
    <scope>NUCLEOTIDE SEQUENCE</scope>
    <source>
        <strain evidence="2">Con5</strain>
    </source>
</reference>
<dbReference type="Proteomes" id="UP000679352">
    <property type="component" value="Chromosome"/>
</dbReference>
<sequence length="99" mass="10438">MDDTPEQIELPPGLRWLKTLVTILTATLIIGVITIVGLLVTRLPGASGVVFPEALALPAGVTAEAITHGKGWIGVVSTDGRLFIFAPDGSLRQEILIKP</sequence>
<dbReference type="InterPro" id="IPR045519">
    <property type="entry name" value="DUF6476"/>
</dbReference>
<evidence type="ECO:0000313" key="3">
    <source>
        <dbReference type="Proteomes" id="UP000679352"/>
    </source>
</evidence>